<accession>A0A931HS46</accession>
<dbReference type="RefSeq" id="WP_197315530.1">
    <property type="nucleotide sequence ID" value="NZ_JADZSC010000001.1"/>
</dbReference>
<dbReference type="InterPro" id="IPR022742">
    <property type="entry name" value="Hydrolase_4"/>
</dbReference>
<feature type="domain" description="Serine aminopeptidase S33" evidence="3">
    <location>
        <begin position="23"/>
        <end position="143"/>
    </location>
</feature>
<dbReference type="Pfam" id="PF12146">
    <property type="entry name" value="Hydrolase_4"/>
    <property type="match status" value="2"/>
</dbReference>
<feature type="active site" description="Charge relay system" evidence="1">
    <location>
        <position position="193"/>
    </location>
</feature>
<feature type="binding site" evidence="2">
    <location>
        <position position="29"/>
    </location>
    <ligand>
        <name>substrate</name>
    </ligand>
</feature>
<evidence type="ECO:0000259" key="3">
    <source>
        <dbReference type="Pfam" id="PF12146"/>
    </source>
</evidence>
<dbReference type="EMBL" id="JADZSC010000001">
    <property type="protein sequence ID" value="MBH0228887.1"/>
    <property type="molecule type" value="Genomic_DNA"/>
</dbReference>
<dbReference type="InterPro" id="IPR051044">
    <property type="entry name" value="MAG_DAG_Lipase"/>
</dbReference>
<feature type="active site" description="Nucleophile" evidence="1">
    <location>
        <position position="97"/>
    </location>
</feature>
<dbReference type="InterPro" id="IPR012354">
    <property type="entry name" value="Esterase_lipase"/>
</dbReference>
<dbReference type="Gene3D" id="3.40.50.1820">
    <property type="entry name" value="alpha/beta hydrolase"/>
    <property type="match status" value="1"/>
</dbReference>
<keyword evidence="4" id="KW-0378">Hydrolase</keyword>
<sequence>MEDQINILSGAEPIFYEGNEIGILVIHGFTGTTQSIRPLAMAYAKAGYTVSAPRLKGHGTTVEDMESTQYQDWMDSVDTAYYALKRRCDAVFVVGLSMGGTLALHAAVQFPDVLGVVPINAAIDIPTMDTMAQSEDRFLDAVASDIKKEGIKELAYERTPARSIRELQELMNIIKMKLSSVHVPILVFVSDEDHVVPPHNSEVIFETVFSEHKEIVHLEQSYHVATLDHDQDMIVERTLEFFQMYTNTKTG</sequence>
<dbReference type="InterPro" id="IPR029058">
    <property type="entry name" value="AB_hydrolase_fold"/>
</dbReference>
<organism evidence="4 5">
    <name type="scientific">Halobacillus yeomjeoni</name>
    <dbReference type="NCBI Taxonomy" id="311194"/>
    <lineage>
        <taxon>Bacteria</taxon>
        <taxon>Bacillati</taxon>
        <taxon>Bacillota</taxon>
        <taxon>Bacilli</taxon>
        <taxon>Bacillales</taxon>
        <taxon>Bacillaceae</taxon>
        <taxon>Halobacillus</taxon>
    </lineage>
</organism>
<feature type="active site" description="Charge relay system" evidence="1">
    <location>
        <position position="223"/>
    </location>
</feature>
<evidence type="ECO:0000313" key="5">
    <source>
        <dbReference type="Proteomes" id="UP000614490"/>
    </source>
</evidence>
<keyword evidence="5" id="KW-1185">Reference proteome</keyword>
<dbReference type="SUPFAM" id="SSF53474">
    <property type="entry name" value="alpha/beta-Hydrolases"/>
    <property type="match status" value="1"/>
</dbReference>
<dbReference type="AlphaFoldDB" id="A0A931HS46"/>
<gene>
    <name evidence="4" type="ORF">H0267_01565</name>
</gene>
<dbReference type="PANTHER" id="PTHR11614">
    <property type="entry name" value="PHOSPHOLIPASE-RELATED"/>
    <property type="match status" value="1"/>
</dbReference>
<dbReference type="GO" id="GO:0052689">
    <property type="term" value="F:carboxylic ester hydrolase activity"/>
    <property type="evidence" value="ECO:0007669"/>
    <property type="project" value="InterPro"/>
</dbReference>
<dbReference type="PIRSF" id="PIRSF017388">
    <property type="entry name" value="Esterase_lipase"/>
    <property type="match status" value="1"/>
</dbReference>
<dbReference type="Proteomes" id="UP000614490">
    <property type="component" value="Unassembled WGS sequence"/>
</dbReference>
<comment type="caution">
    <text evidence="4">The sequence shown here is derived from an EMBL/GenBank/DDBJ whole genome shotgun (WGS) entry which is preliminary data.</text>
</comment>
<evidence type="ECO:0000313" key="4">
    <source>
        <dbReference type="EMBL" id="MBH0228887.1"/>
    </source>
</evidence>
<evidence type="ECO:0000256" key="1">
    <source>
        <dbReference type="PIRSR" id="PIRSR017388-1"/>
    </source>
</evidence>
<evidence type="ECO:0000256" key="2">
    <source>
        <dbReference type="PIRSR" id="PIRSR017388-2"/>
    </source>
</evidence>
<name>A0A931HS46_9BACI</name>
<proteinExistence type="predicted"/>
<reference evidence="4 5" key="1">
    <citation type="journal article" date="2005" name="Int. J. Syst. Evol. Microbiol.">
        <title>Halobacillus yeomjeoni sp. nov., isolated from a marine solar saltern in Korea.</title>
        <authorList>
            <person name="Yoon J.H."/>
            <person name="Kang S.J."/>
            <person name="Lee C.H."/>
            <person name="Oh H.W."/>
            <person name="Oh T.K."/>
        </authorList>
    </citation>
    <scope>NUCLEOTIDE SEQUENCE [LARGE SCALE GENOMIC DNA]</scope>
    <source>
        <strain evidence="4 5">KCTC 3957</strain>
    </source>
</reference>
<protein>
    <submittedName>
        <fullName evidence="4">Alpha/beta fold hydrolase</fullName>
    </submittedName>
</protein>
<feature type="domain" description="Serine aminopeptidase S33" evidence="3">
    <location>
        <begin position="154"/>
        <end position="228"/>
    </location>
</feature>
<feature type="binding site" evidence="2">
    <location>
        <position position="98"/>
    </location>
    <ligand>
        <name>substrate</name>
    </ligand>
</feature>